<dbReference type="CTD" id="20214587"/>
<dbReference type="HOGENOM" id="CLU_007368_5_3_1"/>
<keyword evidence="7" id="KW-0804">Transcription</keyword>
<protein>
    <submittedName>
        <fullName evidence="13 14">Uncharacterized protein</fullName>
    </submittedName>
</protein>
<dbReference type="PRINTS" id="PR00398">
    <property type="entry name" value="STRDHORMONER"/>
</dbReference>
<dbReference type="SUPFAM" id="SSF57716">
    <property type="entry name" value="Glucocorticoid receptor-like (DNA-binding domain)"/>
    <property type="match status" value="1"/>
</dbReference>
<keyword evidence="5" id="KW-0805">Transcription regulation</keyword>
<dbReference type="GO" id="GO:0030522">
    <property type="term" value="P:intracellular receptor signaling pathway"/>
    <property type="evidence" value="ECO:0000318"/>
    <property type="project" value="GO_Central"/>
</dbReference>
<keyword evidence="3" id="KW-0863">Zinc-finger</keyword>
<gene>
    <name evidence="14" type="primary">20214587</name>
    <name evidence="13" type="ORF">HELRODRAFT_71280</name>
</gene>
<keyword evidence="15" id="KW-1185">Reference proteome</keyword>
<dbReference type="InterPro" id="IPR016355">
    <property type="entry name" value="NR5-like"/>
</dbReference>
<dbReference type="GO" id="GO:0004879">
    <property type="term" value="F:nuclear receptor activity"/>
    <property type="evidence" value="ECO:0000318"/>
    <property type="project" value="GO_Central"/>
</dbReference>
<organism evidence="14 15">
    <name type="scientific">Helobdella robusta</name>
    <name type="common">Californian leech</name>
    <dbReference type="NCBI Taxonomy" id="6412"/>
    <lineage>
        <taxon>Eukaryota</taxon>
        <taxon>Metazoa</taxon>
        <taxon>Spiralia</taxon>
        <taxon>Lophotrochozoa</taxon>
        <taxon>Annelida</taxon>
        <taxon>Clitellata</taxon>
        <taxon>Hirudinea</taxon>
        <taxon>Rhynchobdellida</taxon>
        <taxon>Glossiphoniidae</taxon>
        <taxon>Helobdella</taxon>
    </lineage>
</organism>
<dbReference type="InterPro" id="IPR001723">
    <property type="entry name" value="Nuclear_hrmn_rcpt"/>
</dbReference>
<dbReference type="Pfam" id="PF00105">
    <property type="entry name" value="zf-C4"/>
    <property type="match status" value="1"/>
</dbReference>
<name>T1G0I9_HELRO</name>
<dbReference type="GO" id="GO:0000978">
    <property type="term" value="F:RNA polymerase II cis-regulatory region sequence-specific DNA binding"/>
    <property type="evidence" value="ECO:0000318"/>
    <property type="project" value="GO_Central"/>
</dbReference>
<feature type="domain" description="NR LBD" evidence="12">
    <location>
        <begin position="101"/>
        <end position="325"/>
    </location>
</feature>
<dbReference type="InterPro" id="IPR000536">
    <property type="entry name" value="Nucl_hrmn_rcpt_lig-bd"/>
</dbReference>
<evidence type="ECO:0000313" key="13">
    <source>
        <dbReference type="EMBL" id="ESO11590.1"/>
    </source>
</evidence>
<dbReference type="PANTHER" id="PTHR24086:SF25">
    <property type="entry name" value="NUCLEAR HORMONE RECEPTOR FTZ-F1 BETA"/>
    <property type="match status" value="1"/>
</dbReference>
<evidence type="ECO:0000259" key="12">
    <source>
        <dbReference type="PROSITE" id="PS51843"/>
    </source>
</evidence>
<evidence type="ECO:0000259" key="11">
    <source>
        <dbReference type="PROSITE" id="PS51030"/>
    </source>
</evidence>
<evidence type="ECO:0000256" key="5">
    <source>
        <dbReference type="ARBA" id="ARBA00023015"/>
    </source>
</evidence>
<comment type="subcellular location">
    <subcellularLocation>
        <location evidence="1">Nucleus</location>
    </subcellularLocation>
</comment>
<keyword evidence="6" id="KW-0238">DNA-binding</keyword>
<dbReference type="OMA" id="RICQRST"/>
<reference evidence="15" key="1">
    <citation type="submission" date="2012-12" db="EMBL/GenBank/DDBJ databases">
        <authorList>
            <person name="Hellsten U."/>
            <person name="Grimwood J."/>
            <person name="Chapman J.A."/>
            <person name="Shapiro H."/>
            <person name="Aerts A."/>
            <person name="Otillar R.P."/>
            <person name="Terry A.Y."/>
            <person name="Boore J.L."/>
            <person name="Simakov O."/>
            <person name="Marletaz F."/>
            <person name="Cho S.-J."/>
            <person name="Edsinger-Gonzales E."/>
            <person name="Havlak P."/>
            <person name="Kuo D.-H."/>
            <person name="Larsson T."/>
            <person name="Lv J."/>
            <person name="Arendt D."/>
            <person name="Savage R."/>
            <person name="Osoegawa K."/>
            <person name="de Jong P."/>
            <person name="Lindberg D.R."/>
            <person name="Seaver E.C."/>
            <person name="Weisblat D.A."/>
            <person name="Putnam N.H."/>
            <person name="Grigoriev I.V."/>
            <person name="Rokhsar D.S."/>
        </authorList>
    </citation>
    <scope>NUCLEOTIDE SEQUENCE</scope>
</reference>
<dbReference type="PRINTS" id="PR00047">
    <property type="entry name" value="STROIDFINGER"/>
</dbReference>
<dbReference type="RefSeq" id="XP_009010078.1">
    <property type="nucleotide sequence ID" value="XM_009011830.1"/>
</dbReference>
<dbReference type="Gene3D" id="3.30.50.10">
    <property type="entry name" value="Erythroid Transcription Factor GATA-1, subunit A"/>
    <property type="match status" value="1"/>
</dbReference>
<evidence type="ECO:0000256" key="6">
    <source>
        <dbReference type="ARBA" id="ARBA00023125"/>
    </source>
</evidence>
<dbReference type="SMART" id="SM00399">
    <property type="entry name" value="ZnF_C4"/>
    <property type="match status" value="1"/>
</dbReference>
<accession>T1G0I9</accession>
<evidence type="ECO:0000256" key="2">
    <source>
        <dbReference type="ARBA" id="ARBA00022723"/>
    </source>
</evidence>
<dbReference type="InParanoid" id="T1G0I9"/>
<evidence type="ECO:0000256" key="7">
    <source>
        <dbReference type="ARBA" id="ARBA00023163"/>
    </source>
</evidence>
<dbReference type="Gene3D" id="1.10.565.10">
    <property type="entry name" value="Retinoid X Receptor"/>
    <property type="match status" value="1"/>
</dbReference>
<dbReference type="PANTHER" id="PTHR24086">
    <property type="entry name" value="NUCLEAR RECEPTOR SUBFAMILY 5 GROUP A"/>
    <property type="match status" value="1"/>
</dbReference>
<evidence type="ECO:0000256" key="1">
    <source>
        <dbReference type="ARBA" id="ARBA00004123"/>
    </source>
</evidence>
<dbReference type="EMBL" id="KB095812">
    <property type="protein sequence ID" value="ESO11590.1"/>
    <property type="molecule type" value="Genomic_DNA"/>
</dbReference>
<dbReference type="STRING" id="6412.T1G0I9"/>
<dbReference type="InterPro" id="IPR001628">
    <property type="entry name" value="Znf_hrmn_rcpt"/>
</dbReference>
<feature type="region of interest" description="Disordered" evidence="10">
    <location>
        <begin position="66"/>
        <end position="111"/>
    </location>
</feature>
<dbReference type="AlphaFoldDB" id="T1G0I9"/>
<dbReference type="Proteomes" id="UP000015101">
    <property type="component" value="Unassembled WGS sequence"/>
</dbReference>
<evidence type="ECO:0000256" key="9">
    <source>
        <dbReference type="ARBA" id="ARBA00023242"/>
    </source>
</evidence>
<evidence type="ECO:0000256" key="8">
    <source>
        <dbReference type="ARBA" id="ARBA00023170"/>
    </source>
</evidence>
<evidence type="ECO:0000313" key="14">
    <source>
        <dbReference type="EnsemblMetazoa" id="HelroP71280"/>
    </source>
</evidence>
<dbReference type="PROSITE" id="PS51843">
    <property type="entry name" value="NR_LBD"/>
    <property type="match status" value="1"/>
</dbReference>
<feature type="domain" description="Nuclear receptor" evidence="11">
    <location>
        <begin position="1"/>
        <end position="67"/>
    </location>
</feature>
<keyword evidence="4" id="KW-0862">Zinc</keyword>
<reference evidence="14" key="3">
    <citation type="submission" date="2015-06" db="UniProtKB">
        <authorList>
            <consortium name="EnsemblMetazoa"/>
        </authorList>
    </citation>
    <scope>IDENTIFICATION</scope>
</reference>
<dbReference type="InterPro" id="IPR013088">
    <property type="entry name" value="Znf_NHR/GATA"/>
</dbReference>
<evidence type="ECO:0000256" key="4">
    <source>
        <dbReference type="ARBA" id="ARBA00022833"/>
    </source>
</evidence>
<keyword evidence="2" id="KW-0479">Metal-binding</keyword>
<dbReference type="GO" id="GO:0005634">
    <property type="term" value="C:nucleus"/>
    <property type="evidence" value="ECO:0000318"/>
    <property type="project" value="GO_Central"/>
</dbReference>
<dbReference type="eggNOG" id="KOG3575">
    <property type="taxonomic scope" value="Eukaryota"/>
</dbReference>
<dbReference type="GeneID" id="20214587"/>
<proteinExistence type="predicted"/>
<sequence length="329" mass="37197">MIPGFHYGIYSCESCKGFFKRTVQNGKTFTCKQSSSCAVEVSNRKKCPACRYNKCRAVGMKVEGPIRPDRTRGGRSNYDGKSPVMPLNSSSSNITPHHKLKRPYGTSSLSSPEEQSVVNCCESRLSHEDSDKFDSLLHLADHCLYKIVKWARVLPEFISITTDDQILLLQNNWCELLFLNCCFHSMYHRPGLRVSKHHSLTPQMAEELGVEKVMGRLTSIVEDLEDMRVDEYEMPALKSMLLMSPDIVNLSNERAIVEHQDSLIDSLLTYSKVKHPNNHNRVGAMVTKLAELSRCSYVAKEMLTNVQNSGKVPQHSLLHELLKGDVVLH</sequence>
<dbReference type="GO" id="GO:0030154">
    <property type="term" value="P:cell differentiation"/>
    <property type="evidence" value="ECO:0000318"/>
    <property type="project" value="GO_Central"/>
</dbReference>
<evidence type="ECO:0000256" key="3">
    <source>
        <dbReference type="ARBA" id="ARBA00022771"/>
    </source>
</evidence>
<evidence type="ECO:0000313" key="15">
    <source>
        <dbReference type="Proteomes" id="UP000015101"/>
    </source>
</evidence>
<dbReference type="InterPro" id="IPR035500">
    <property type="entry name" value="NHR-like_dom_sf"/>
</dbReference>
<dbReference type="KEGG" id="hro:HELRODRAFT_71280"/>
<dbReference type="FunCoup" id="T1G0I9">
    <property type="interactions" value="186"/>
</dbReference>
<evidence type="ECO:0000256" key="10">
    <source>
        <dbReference type="SAM" id="MobiDB-lite"/>
    </source>
</evidence>
<dbReference type="GO" id="GO:0045944">
    <property type="term" value="P:positive regulation of transcription by RNA polymerase II"/>
    <property type="evidence" value="ECO:0000318"/>
    <property type="project" value="GO_Central"/>
</dbReference>
<dbReference type="GO" id="GO:0000122">
    <property type="term" value="P:negative regulation of transcription by RNA polymerase II"/>
    <property type="evidence" value="ECO:0000318"/>
    <property type="project" value="GO_Central"/>
</dbReference>
<dbReference type="Pfam" id="PF00104">
    <property type="entry name" value="Hormone_recep"/>
    <property type="match status" value="1"/>
</dbReference>
<dbReference type="EMBL" id="AMQM01002472">
    <property type="status" value="NOT_ANNOTATED_CDS"/>
    <property type="molecule type" value="Genomic_DNA"/>
</dbReference>
<dbReference type="SMART" id="SM00430">
    <property type="entry name" value="HOLI"/>
    <property type="match status" value="1"/>
</dbReference>
<dbReference type="EnsemblMetazoa" id="HelroT71280">
    <property type="protein sequence ID" value="HelroP71280"/>
    <property type="gene ID" value="HelroG71280"/>
</dbReference>
<keyword evidence="9" id="KW-0539">Nucleus</keyword>
<reference evidence="13 15" key="2">
    <citation type="journal article" date="2013" name="Nature">
        <title>Insights into bilaterian evolution from three spiralian genomes.</title>
        <authorList>
            <person name="Simakov O."/>
            <person name="Marletaz F."/>
            <person name="Cho S.J."/>
            <person name="Edsinger-Gonzales E."/>
            <person name="Havlak P."/>
            <person name="Hellsten U."/>
            <person name="Kuo D.H."/>
            <person name="Larsson T."/>
            <person name="Lv J."/>
            <person name="Arendt D."/>
            <person name="Savage R."/>
            <person name="Osoegawa K."/>
            <person name="de Jong P."/>
            <person name="Grimwood J."/>
            <person name="Chapman J.A."/>
            <person name="Shapiro H."/>
            <person name="Aerts A."/>
            <person name="Otillar R.P."/>
            <person name="Terry A.Y."/>
            <person name="Boore J.L."/>
            <person name="Grigoriev I.V."/>
            <person name="Lindberg D.R."/>
            <person name="Seaver E.C."/>
            <person name="Weisblat D.A."/>
            <person name="Putnam N.H."/>
            <person name="Rokhsar D.S."/>
        </authorList>
    </citation>
    <scope>NUCLEOTIDE SEQUENCE</scope>
</reference>
<dbReference type="PROSITE" id="PS51030">
    <property type="entry name" value="NUCLEAR_REC_DBD_2"/>
    <property type="match status" value="1"/>
</dbReference>
<dbReference type="GO" id="GO:0008270">
    <property type="term" value="F:zinc ion binding"/>
    <property type="evidence" value="ECO:0007669"/>
    <property type="project" value="UniProtKB-KW"/>
</dbReference>
<dbReference type="SUPFAM" id="SSF48508">
    <property type="entry name" value="Nuclear receptor ligand-binding domain"/>
    <property type="match status" value="1"/>
</dbReference>
<dbReference type="OrthoDB" id="5984981at2759"/>
<keyword evidence="8" id="KW-0675">Receptor</keyword>